<sequence>MSAGADGPSAGDQDGASCDVQHGATAAVPTGARVILASHNVKKLRELQRILAAAVPGLDPEQVISSAGIALPDVVEDEVSFAGNALLKARSAAAATGLLAVADDSGLAVDVLGGSPGIFSARWSGRHGDDEANNDLLLAQLSDVPDQHRGARFVCAAALVAPDGTELVEHGEMTGMLLRERHGGGGFGYDPLFRPDGQTRSAAELTPEEKDAISHRGTAFRAIAPHVARLLG</sequence>
<dbReference type="GO" id="GO:0036222">
    <property type="term" value="F:XTP diphosphatase activity"/>
    <property type="evidence" value="ECO:0007669"/>
    <property type="project" value="UniProtKB-UniRule"/>
</dbReference>
<feature type="binding site" evidence="10">
    <location>
        <position position="104"/>
    </location>
    <ligand>
        <name>Mg(2+)</name>
        <dbReference type="ChEBI" id="CHEBI:18420"/>
    </ligand>
</feature>
<keyword evidence="4 10" id="KW-0547">Nucleotide-binding</keyword>
<dbReference type="FunFam" id="3.90.950.10:FF:000001">
    <property type="entry name" value="dITP/XTP pyrophosphatase"/>
    <property type="match status" value="1"/>
</dbReference>
<evidence type="ECO:0000313" key="12">
    <source>
        <dbReference type="EMBL" id="HJC69913.1"/>
    </source>
</evidence>
<dbReference type="AlphaFoldDB" id="A0A9D2TID5"/>
<feature type="binding site" evidence="10">
    <location>
        <position position="105"/>
    </location>
    <ligand>
        <name>substrate</name>
    </ligand>
</feature>
<dbReference type="EMBL" id="DWWC01000198">
    <property type="protein sequence ID" value="HJC69913.1"/>
    <property type="molecule type" value="Genomic_DNA"/>
</dbReference>
<accession>A0A9D2TID5</accession>
<dbReference type="GO" id="GO:0005829">
    <property type="term" value="C:cytosol"/>
    <property type="evidence" value="ECO:0007669"/>
    <property type="project" value="TreeGrafter"/>
</dbReference>
<evidence type="ECO:0000256" key="11">
    <source>
        <dbReference type="RuleBase" id="RU003781"/>
    </source>
</evidence>
<organism evidence="12 13">
    <name type="scientific">Candidatus Brachybacterium intestinipullorum</name>
    <dbReference type="NCBI Taxonomy" id="2838512"/>
    <lineage>
        <taxon>Bacteria</taxon>
        <taxon>Bacillati</taxon>
        <taxon>Actinomycetota</taxon>
        <taxon>Actinomycetes</taxon>
        <taxon>Micrococcales</taxon>
        <taxon>Dermabacteraceae</taxon>
        <taxon>Brachybacterium</taxon>
    </lineage>
</organism>
<evidence type="ECO:0000256" key="6">
    <source>
        <dbReference type="ARBA" id="ARBA00022842"/>
    </source>
</evidence>
<comment type="catalytic activity">
    <reaction evidence="9 10">
        <text>XTP + H2O = XMP + diphosphate + H(+)</text>
        <dbReference type="Rhea" id="RHEA:28610"/>
        <dbReference type="ChEBI" id="CHEBI:15377"/>
        <dbReference type="ChEBI" id="CHEBI:15378"/>
        <dbReference type="ChEBI" id="CHEBI:33019"/>
        <dbReference type="ChEBI" id="CHEBI:57464"/>
        <dbReference type="ChEBI" id="CHEBI:61314"/>
        <dbReference type="EC" id="3.6.1.66"/>
    </reaction>
</comment>
<dbReference type="InterPro" id="IPR002637">
    <property type="entry name" value="RdgB/HAM1"/>
</dbReference>
<dbReference type="GO" id="GO:0009146">
    <property type="term" value="P:purine nucleoside triphosphate catabolic process"/>
    <property type="evidence" value="ECO:0007669"/>
    <property type="project" value="UniProtKB-UniRule"/>
</dbReference>
<dbReference type="EC" id="3.6.1.66" evidence="10"/>
<dbReference type="GO" id="GO:0035870">
    <property type="term" value="F:dITP diphosphatase activity"/>
    <property type="evidence" value="ECO:0007669"/>
    <property type="project" value="UniProtKB-UniRule"/>
</dbReference>
<evidence type="ECO:0000256" key="8">
    <source>
        <dbReference type="ARBA" id="ARBA00051875"/>
    </source>
</evidence>
<dbReference type="GO" id="GO:0046872">
    <property type="term" value="F:metal ion binding"/>
    <property type="evidence" value="ECO:0007669"/>
    <property type="project" value="UniProtKB-KW"/>
</dbReference>
<dbReference type="Gene3D" id="3.90.950.10">
    <property type="match status" value="1"/>
</dbReference>
<keyword evidence="7 10" id="KW-0546">Nucleotide metabolism</keyword>
<evidence type="ECO:0000256" key="4">
    <source>
        <dbReference type="ARBA" id="ARBA00022741"/>
    </source>
</evidence>
<dbReference type="Pfam" id="PF01725">
    <property type="entry name" value="Ham1p_like"/>
    <property type="match status" value="1"/>
</dbReference>
<feature type="binding site" evidence="10">
    <location>
        <position position="210"/>
    </location>
    <ligand>
        <name>substrate</name>
    </ligand>
</feature>
<evidence type="ECO:0000256" key="10">
    <source>
        <dbReference type="HAMAP-Rule" id="MF_01405"/>
    </source>
</evidence>
<feature type="binding site" evidence="10">
    <location>
        <begin position="215"/>
        <end position="216"/>
    </location>
    <ligand>
        <name>substrate</name>
    </ligand>
</feature>
<evidence type="ECO:0000256" key="1">
    <source>
        <dbReference type="ARBA" id="ARBA00008023"/>
    </source>
</evidence>
<comment type="similarity">
    <text evidence="1 10 11">Belongs to the HAM1 NTPase family.</text>
</comment>
<feature type="binding site" evidence="10">
    <location>
        <begin position="38"/>
        <end position="43"/>
    </location>
    <ligand>
        <name>substrate</name>
    </ligand>
</feature>
<reference evidence="12" key="1">
    <citation type="journal article" date="2021" name="PeerJ">
        <title>Extensive microbial diversity within the chicken gut microbiome revealed by metagenomics and culture.</title>
        <authorList>
            <person name="Gilroy R."/>
            <person name="Ravi A."/>
            <person name="Getino M."/>
            <person name="Pursley I."/>
            <person name="Horton D.L."/>
            <person name="Alikhan N.F."/>
            <person name="Baker D."/>
            <person name="Gharbi K."/>
            <person name="Hall N."/>
            <person name="Watson M."/>
            <person name="Adriaenssens E.M."/>
            <person name="Foster-Nyarko E."/>
            <person name="Jarju S."/>
            <person name="Secka A."/>
            <person name="Antonio M."/>
            <person name="Oren A."/>
            <person name="Chaudhuri R.R."/>
            <person name="La Ragione R."/>
            <person name="Hildebrand F."/>
            <person name="Pallen M.J."/>
        </authorList>
    </citation>
    <scope>NUCLEOTIDE SEQUENCE</scope>
    <source>
        <strain evidence="12">CHK130-7132</strain>
    </source>
</reference>
<dbReference type="GO" id="GO:0036220">
    <property type="term" value="F:ITP diphosphatase activity"/>
    <property type="evidence" value="ECO:0007669"/>
    <property type="project" value="UniProtKB-UniRule"/>
</dbReference>
<name>A0A9D2TID5_9MICO</name>
<dbReference type="NCBIfam" id="TIGR00042">
    <property type="entry name" value="RdgB/HAM1 family non-canonical purine NTP pyrophosphatase"/>
    <property type="match status" value="1"/>
</dbReference>
<protein>
    <recommendedName>
        <fullName evidence="10">dITP/XTP pyrophosphatase</fullName>
        <ecNumber evidence="10">3.6.1.66</ecNumber>
    </recommendedName>
    <alternativeName>
        <fullName evidence="10">Non-canonical purine NTP pyrophosphatase</fullName>
    </alternativeName>
    <alternativeName>
        <fullName evidence="10">Non-standard purine NTP pyrophosphatase</fullName>
    </alternativeName>
    <alternativeName>
        <fullName evidence="10">Nucleoside-triphosphate diphosphatase</fullName>
    </alternativeName>
    <alternativeName>
        <fullName evidence="10">Nucleoside-triphosphate pyrophosphatase</fullName>
        <shortName evidence="10">NTPase</shortName>
    </alternativeName>
</protein>
<dbReference type="GO" id="GO:0009117">
    <property type="term" value="P:nucleotide metabolic process"/>
    <property type="evidence" value="ECO:0007669"/>
    <property type="project" value="UniProtKB-KW"/>
</dbReference>
<comment type="caution">
    <text evidence="10">Lacks conserved residue(s) required for the propagation of feature annotation.</text>
</comment>
<dbReference type="Proteomes" id="UP000823854">
    <property type="component" value="Unassembled WGS sequence"/>
</dbReference>
<dbReference type="HAMAP" id="MF_01405">
    <property type="entry name" value="Non_canon_purine_NTPase"/>
    <property type="match status" value="1"/>
</dbReference>
<evidence type="ECO:0000256" key="5">
    <source>
        <dbReference type="ARBA" id="ARBA00022801"/>
    </source>
</evidence>
<dbReference type="InterPro" id="IPR020922">
    <property type="entry name" value="dITP/XTP_pyrophosphatase"/>
</dbReference>
<comment type="function">
    <text evidence="10">Pyrophosphatase that catalyzes the hydrolysis of nucleoside triphosphates to their monophosphate derivatives, with a high preference for the non-canonical purine nucleotides XTP (xanthosine triphosphate), dITP (deoxyinosine triphosphate) and ITP. Seems to function as a house-cleaning enzyme that removes non-canonical purine nucleotides from the nucleotide pool, thus preventing their incorporation into DNA/RNA and avoiding chromosomal lesions.</text>
</comment>
<dbReference type="InterPro" id="IPR029001">
    <property type="entry name" value="ITPase-like_fam"/>
</dbReference>
<dbReference type="PANTHER" id="PTHR11067:SF9">
    <property type="entry name" value="INOSINE TRIPHOSPHATE PYROPHOSPHATASE"/>
    <property type="match status" value="1"/>
</dbReference>
<keyword evidence="5 10" id="KW-0378">Hydrolase</keyword>
<feature type="binding site" evidence="10">
    <location>
        <begin position="187"/>
        <end position="190"/>
    </location>
    <ligand>
        <name>substrate</name>
    </ligand>
</feature>
<evidence type="ECO:0000256" key="2">
    <source>
        <dbReference type="ARBA" id="ARBA00011738"/>
    </source>
</evidence>
<proteinExistence type="inferred from homology"/>
<reference evidence="12" key="2">
    <citation type="submission" date="2021-04" db="EMBL/GenBank/DDBJ databases">
        <authorList>
            <person name="Gilroy R."/>
        </authorList>
    </citation>
    <scope>NUCLEOTIDE SEQUENCE</scope>
    <source>
        <strain evidence="12">CHK130-7132</strain>
    </source>
</reference>
<dbReference type="CDD" id="cd00515">
    <property type="entry name" value="HAM1"/>
    <property type="match status" value="1"/>
</dbReference>
<gene>
    <name evidence="12" type="primary">rdgB</name>
    <name evidence="12" type="ORF">H9932_09600</name>
</gene>
<keyword evidence="3 10" id="KW-0479">Metal-binding</keyword>
<evidence type="ECO:0000313" key="13">
    <source>
        <dbReference type="Proteomes" id="UP000823854"/>
    </source>
</evidence>
<comment type="catalytic activity">
    <reaction evidence="10">
        <text>ITP + H2O = IMP + diphosphate + H(+)</text>
        <dbReference type="Rhea" id="RHEA:29399"/>
        <dbReference type="ChEBI" id="CHEBI:15377"/>
        <dbReference type="ChEBI" id="CHEBI:15378"/>
        <dbReference type="ChEBI" id="CHEBI:33019"/>
        <dbReference type="ChEBI" id="CHEBI:58053"/>
        <dbReference type="ChEBI" id="CHEBI:61402"/>
        <dbReference type="EC" id="3.6.1.66"/>
    </reaction>
</comment>
<evidence type="ECO:0000256" key="3">
    <source>
        <dbReference type="ARBA" id="ARBA00022723"/>
    </source>
</evidence>
<evidence type="ECO:0000256" key="7">
    <source>
        <dbReference type="ARBA" id="ARBA00023080"/>
    </source>
</evidence>
<dbReference type="GO" id="GO:0017111">
    <property type="term" value="F:ribonucleoside triphosphate phosphatase activity"/>
    <property type="evidence" value="ECO:0007669"/>
    <property type="project" value="InterPro"/>
</dbReference>
<comment type="caution">
    <text evidence="12">The sequence shown here is derived from an EMBL/GenBank/DDBJ whole genome shotgun (WGS) entry which is preliminary data.</text>
</comment>
<dbReference type="GO" id="GO:0000166">
    <property type="term" value="F:nucleotide binding"/>
    <property type="evidence" value="ECO:0007669"/>
    <property type="project" value="UniProtKB-KW"/>
</dbReference>
<dbReference type="PANTHER" id="PTHR11067">
    <property type="entry name" value="INOSINE TRIPHOSPHATE PYROPHOSPHATASE/HAM1 PROTEIN"/>
    <property type="match status" value="1"/>
</dbReference>
<comment type="subunit">
    <text evidence="2 10">Homodimer.</text>
</comment>
<dbReference type="SUPFAM" id="SSF52972">
    <property type="entry name" value="ITPase-like"/>
    <property type="match status" value="1"/>
</dbReference>
<keyword evidence="6 10" id="KW-0460">Magnesium</keyword>
<feature type="active site" description="Proton acceptor" evidence="10">
    <location>
        <position position="104"/>
    </location>
</feature>
<comment type="cofactor">
    <cofactor evidence="10">
        <name>Mg(2+)</name>
        <dbReference type="ChEBI" id="CHEBI:18420"/>
    </cofactor>
    <text evidence="10">Binds 1 Mg(2+) ion per subunit.</text>
</comment>
<evidence type="ECO:0000256" key="9">
    <source>
        <dbReference type="ARBA" id="ARBA00052017"/>
    </source>
</evidence>
<comment type="catalytic activity">
    <reaction evidence="8 10">
        <text>dITP + H2O = dIMP + diphosphate + H(+)</text>
        <dbReference type="Rhea" id="RHEA:28342"/>
        <dbReference type="ChEBI" id="CHEBI:15377"/>
        <dbReference type="ChEBI" id="CHEBI:15378"/>
        <dbReference type="ChEBI" id="CHEBI:33019"/>
        <dbReference type="ChEBI" id="CHEBI:61194"/>
        <dbReference type="ChEBI" id="CHEBI:61382"/>
        <dbReference type="EC" id="3.6.1.66"/>
    </reaction>
</comment>